<evidence type="ECO:0000313" key="2">
    <source>
        <dbReference type="EMBL" id="JAD31646.1"/>
    </source>
</evidence>
<protein>
    <submittedName>
        <fullName evidence="2">Uncharacterized protein</fullName>
    </submittedName>
</protein>
<organism evidence="2">
    <name type="scientific">Arundo donax</name>
    <name type="common">Giant reed</name>
    <name type="synonym">Donax arundinaceus</name>
    <dbReference type="NCBI Taxonomy" id="35708"/>
    <lineage>
        <taxon>Eukaryota</taxon>
        <taxon>Viridiplantae</taxon>
        <taxon>Streptophyta</taxon>
        <taxon>Embryophyta</taxon>
        <taxon>Tracheophyta</taxon>
        <taxon>Spermatophyta</taxon>
        <taxon>Magnoliopsida</taxon>
        <taxon>Liliopsida</taxon>
        <taxon>Poales</taxon>
        <taxon>Poaceae</taxon>
        <taxon>PACMAD clade</taxon>
        <taxon>Arundinoideae</taxon>
        <taxon>Arundineae</taxon>
        <taxon>Arundo</taxon>
    </lineage>
</organism>
<reference evidence="2" key="2">
    <citation type="journal article" date="2015" name="Data Brief">
        <title>Shoot transcriptome of the giant reed, Arundo donax.</title>
        <authorList>
            <person name="Barrero R.A."/>
            <person name="Guerrero F.D."/>
            <person name="Moolhuijzen P."/>
            <person name="Goolsby J.A."/>
            <person name="Tidwell J."/>
            <person name="Bellgard S.E."/>
            <person name="Bellgard M.I."/>
        </authorList>
    </citation>
    <scope>NUCLEOTIDE SEQUENCE</scope>
    <source>
        <tissue evidence="2">Shoot tissue taken approximately 20 cm above the soil surface</tissue>
    </source>
</reference>
<dbReference type="AlphaFoldDB" id="A0A0A8YYL8"/>
<name>A0A0A8YYL8_ARUDO</name>
<dbReference type="EMBL" id="GBRH01266249">
    <property type="protein sequence ID" value="JAD31646.1"/>
    <property type="molecule type" value="Transcribed_RNA"/>
</dbReference>
<feature type="compositionally biased region" description="Basic and acidic residues" evidence="1">
    <location>
        <begin position="21"/>
        <end position="31"/>
    </location>
</feature>
<reference evidence="2" key="1">
    <citation type="submission" date="2014-09" db="EMBL/GenBank/DDBJ databases">
        <authorList>
            <person name="Magalhaes I.L.F."/>
            <person name="Oliveira U."/>
            <person name="Santos F.R."/>
            <person name="Vidigal T.H.D.A."/>
            <person name="Brescovit A.D."/>
            <person name="Santos A.J."/>
        </authorList>
    </citation>
    <scope>NUCLEOTIDE SEQUENCE</scope>
    <source>
        <tissue evidence="2">Shoot tissue taken approximately 20 cm above the soil surface</tissue>
    </source>
</reference>
<sequence length="50" mass="5658">MSPHARTYLSVEDDSCVNEEQPQKAKCVDQHKSRHRGSRNGGGVGHRRKQ</sequence>
<feature type="region of interest" description="Disordered" evidence="1">
    <location>
        <begin position="1"/>
        <end position="50"/>
    </location>
</feature>
<proteinExistence type="predicted"/>
<evidence type="ECO:0000256" key="1">
    <source>
        <dbReference type="SAM" id="MobiDB-lite"/>
    </source>
</evidence>
<accession>A0A0A8YYL8</accession>